<sequence length="76" mass="7947">MCGNFFSCCSELLWGNSILQPNCAATWTFALRFHLPLGLVLTVVGFKGTDVAECLGLLGTLFGTSTDGGVVVATGF</sequence>
<dbReference type="AlphaFoldDB" id="A0A7G3B2J5"/>
<protein>
    <submittedName>
        <fullName evidence="1">Uncharacterized protein</fullName>
    </submittedName>
</protein>
<reference evidence="1" key="1">
    <citation type="journal article" date="2020" name="BMC">
        <title>Leishmania infection induces a limited differential gene expression in the sand fly midgut.</title>
        <authorList>
            <person name="Coutinho-Abreu I.V."/>
            <person name="Serafim T.D."/>
            <person name="Meneses C."/>
            <person name="Kamhawi S."/>
            <person name="Oliveira F."/>
            <person name="Valenzuela J.G."/>
        </authorList>
    </citation>
    <scope>NUCLEOTIDE SEQUENCE</scope>
    <source>
        <strain evidence="1">Jacobina</strain>
        <tissue evidence="1">Midgut</tissue>
    </source>
</reference>
<name>A0A7G3B2J5_LUTLO</name>
<dbReference type="EMBL" id="GITU01010482">
    <property type="protein sequence ID" value="MBC1179185.1"/>
    <property type="molecule type" value="Transcribed_RNA"/>
</dbReference>
<proteinExistence type="predicted"/>
<accession>A0A7G3B2J5</accession>
<evidence type="ECO:0000313" key="1">
    <source>
        <dbReference type="EMBL" id="MBC1179185.1"/>
    </source>
</evidence>
<organism evidence="1">
    <name type="scientific">Lutzomyia longipalpis</name>
    <name type="common">Sand fly</name>
    <dbReference type="NCBI Taxonomy" id="7200"/>
    <lineage>
        <taxon>Eukaryota</taxon>
        <taxon>Metazoa</taxon>
        <taxon>Ecdysozoa</taxon>
        <taxon>Arthropoda</taxon>
        <taxon>Hexapoda</taxon>
        <taxon>Insecta</taxon>
        <taxon>Pterygota</taxon>
        <taxon>Neoptera</taxon>
        <taxon>Endopterygota</taxon>
        <taxon>Diptera</taxon>
        <taxon>Nematocera</taxon>
        <taxon>Psychodoidea</taxon>
        <taxon>Psychodidae</taxon>
        <taxon>Lutzomyia</taxon>
        <taxon>Lutzomyia</taxon>
    </lineage>
</organism>